<dbReference type="Proteomes" id="UP000053558">
    <property type="component" value="Unassembled WGS sequence"/>
</dbReference>
<accession>A0A5M3MEG5</accession>
<feature type="signal peptide" evidence="2">
    <location>
        <begin position="1"/>
        <end position="20"/>
    </location>
</feature>
<evidence type="ECO:0000313" key="4">
    <source>
        <dbReference type="Proteomes" id="UP000053558"/>
    </source>
</evidence>
<dbReference type="AlphaFoldDB" id="A0A5M3MEG5"/>
<evidence type="ECO:0000313" key="3">
    <source>
        <dbReference type="EMBL" id="EIW77543.1"/>
    </source>
</evidence>
<feature type="region of interest" description="Disordered" evidence="1">
    <location>
        <begin position="145"/>
        <end position="164"/>
    </location>
</feature>
<keyword evidence="2" id="KW-0732">Signal</keyword>
<dbReference type="EMBL" id="JH711583">
    <property type="protein sequence ID" value="EIW77543.1"/>
    <property type="molecule type" value="Genomic_DNA"/>
</dbReference>
<gene>
    <name evidence="3" type="ORF">CONPUDRAFT_75402</name>
</gene>
<protein>
    <submittedName>
        <fullName evidence="3">Uncharacterized protein</fullName>
    </submittedName>
</protein>
<name>A0A5M3MEG5_CONPW</name>
<sequence length="297" mass="33641">MLSLLLHLFFATYHMLCCSCDVIDHGEREVNLDAGLMLNVERLRTLSCSGSLRTATGLDRSRFAQLPFGLRNPGRMDGKDWTFELRTPFNDNTNETSCLSLPPPQGWTDEMEAELLARVTFSWEFKKSYNSMTNYTAPGVLVGDPVQEDDATPSHSHTKNDAETKVSLPNCQVNRSGSQADTLQFKVSERKRHKFRASPGGYSWFESEWNQHLDKPPVLEDIKEGDFFVHCFGTKYQVWIWTPQEGAMGWLSVGPGYSPKNSDRHVVITKKGYLSLVQGPTWRKEYQNKSSPIVPPA</sequence>
<evidence type="ECO:0000256" key="1">
    <source>
        <dbReference type="SAM" id="MobiDB-lite"/>
    </source>
</evidence>
<proteinExistence type="predicted"/>
<dbReference type="KEGG" id="cput:CONPUDRAFT_75402"/>
<organism evidence="3 4">
    <name type="scientific">Coniophora puteana (strain RWD-64-598)</name>
    <name type="common">Brown rot fungus</name>
    <dbReference type="NCBI Taxonomy" id="741705"/>
    <lineage>
        <taxon>Eukaryota</taxon>
        <taxon>Fungi</taxon>
        <taxon>Dikarya</taxon>
        <taxon>Basidiomycota</taxon>
        <taxon>Agaricomycotina</taxon>
        <taxon>Agaricomycetes</taxon>
        <taxon>Agaricomycetidae</taxon>
        <taxon>Boletales</taxon>
        <taxon>Coniophorineae</taxon>
        <taxon>Coniophoraceae</taxon>
        <taxon>Coniophora</taxon>
    </lineage>
</organism>
<keyword evidence="4" id="KW-1185">Reference proteome</keyword>
<evidence type="ECO:0000256" key="2">
    <source>
        <dbReference type="SAM" id="SignalP"/>
    </source>
</evidence>
<dbReference type="RefSeq" id="XP_007771838.1">
    <property type="nucleotide sequence ID" value="XM_007773648.1"/>
</dbReference>
<dbReference type="GeneID" id="19209337"/>
<comment type="caution">
    <text evidence="3">The sequence shown here is derived from an EMBL/GenBank/DDBJ whole genome shotgun (WGS) entry which is preliminary data.</text>
</comment>
<feature type="chain" id="PRO_5024286528" evidence="2">
    <location>
        <begin position="21"/>
        <end position="297"/>
    </location>
</feature>
<reference evidence="4" key="1">
    <citation type="journal article" date="2012" name="Science">
        <title>The Paleozoic origin of enzymatic lignin decomposition reconstructed from 31 fungal genomes.</title>
        <authorList>
            <person name="Floudas D."/>
            <person name="Binder M."/>
            <person name="Riley R."/>
            <person name="Barry K."/>
            <person name="Blanchette R.A."/>
            <person name="Henrissat B."/>
            <person name="Martinez A.T."/>
            <person name="Otillar R."/>
            <person name="Spatafora J.W."/>
            <person name="Yadav J.S."/>
            <person name="Aerts A."/>
            <person name="Benoit I."/>
            <person name="Boyd A."/>
            <person name="Carlson A."/>
            <person name="Copeland A."/>
            <person name="Coutinho P.M."/>
            <person name="de Vries R.P."/>
            <person name="Ferreira P."/>
            <person name="Findley K."/>
            <person name="Foster B."/>
            <person name="Gaskell J."/>
            <person name="Glotzer D."/>
            <person name="Gorecki P."/>
            <person name="Heitman J."/>
            <person name="Hesse C."/>
            <person name="Hori C."/>
            <person name="Igarashi K."/>
            <person name="Jurgens J.A."/>
            <person name="Kallen N."/>
            <person name="Kersten P."/>
            <person name="Kohler A."/>
            <person name="Kuees U."/>
            <person name="Kumar T.K.A."/>
            <person name="Kuo A."/>
            <person name="LaButti K."/>
            <person name="Larrondo L.F."/>
            <person name="Lindquist E."/>
            <person name="Ling A."/>
            <person name="Lombard V."/>
            <person name="Lucas S."/>
            <person name="Lundell T."/>
            <person name="Martin R."/>
            <person name="McLaughlin D.J."/>
            <person name="Morgenstern I."/>
            <person name="Morin E."/>
            <person name="Murat C."/>
            <person name="Nagy L.G."/>
            <person name="Nolan M."/>
            <person name="Ohm R.A."/>
            <person name="Patyshakuliyeva A."/>
            <person name="Rokas A."/>
            <person name="Ruiz-Duenas F.J."/>
            <person name="Sabat G."/>
            <person name="Salamov A."/>
            <person name="Samejima M."/>
            <person name="Schmutz J."/>
            <person name="Slot J.C."/>
            <person name="St John F."/>
            <person name="Stenlid J."/>
            <person name="Sun H."/>
            <person name="Sun S."/>
            <person name="Syed K."/>
            <person name="Tsang A."/>
            <person name="Wiebenga A."/>
            <person name="Young D."/>
            <person name="Pisabarro A."/>
            <person name="Eastwood D.C."/>
            <person name="Martin F."/>
            <person name="Cullen D."/>
            <person name="Grigoriev I.V."/>
            <person name="Hibbett D.S."/>
        </authorList>
    </citation>
    <scope>NUCLEOTIDE SEQUENCE [LARGE SCALE GENOMIC DNA]</scope>
    <source>
        <strain evidence="4">RWD-64-598 SS2</strain>
    </source>
</reference>